<reference evidence="2 3" key="1">
    <citation type="journal article" date="2016" name="Sci. Rep.">
        <title>A novel ammonia-oxidizing archaeon from wastewater treatment plant: Its enrichment, physiological and genomic characteristics.</title>
        <authorList>
            <person name="Li Y."/>
            <person name="Ding K."/>
            <person name="Wen X."/>
            <person name="Zhang B."/>
            <person name="Shen B."/>
            <person name="Yang Y."/>
        </authorList>
    </citation>
    <scope>NUCLEOTIDE SEQUENCE [LARGE SCALE GENOMIC DNA]</scope>
    <source>
        <strain evidence="2 3">SAT1</strain>
    </source>
</reference>
<dbReference type="RefSeq" id="WP_048188558.1">
    <property type="nucleotide sequence ID" value="NZ_CP011097.1"/>
</dbReference>
<dbReference type="AlphaFoldDB" id="A0A3G1B240"/>
<gene>
    <name evidence="2" type="ORF">SU86_004210</name>
</gene>
<dbReference type="Proteomes" id="UP000266745">
    <property type="component" value="Chromosome"/>
</dbReference>
<organism evidence="2 3">
    <name type="scientific">Candidatus Nitrosotenuis cloacae</name>
    <dbReference type="NCBI Taxonomy" id="1603555"/>
    <lineage>
        <taxon>Archaea</taxon>
        <taxon>Nitrososphaerota</taxon>
        <taxon>Candidatus Nitrosotenuis</taxon>
    </lineage>
</organism>
<dbReference type="GeneID" id="24875598"/>
<keyword evidence="3" id="KW-1185">Reference proteome</keyword>
<evidence type="ECO:0000313" key="3">
    <source>
        <dbReference type="Proteomes" id="UP000266745"/>
    </source>
</evidence>
<evidence type="ECO:0000256" key="1">
    <source>
        <dbReference type="SAM" id="MobiDB-lite"/>
    </source>
</evidence>
<dbReference type="KEGG" id="tah:SU86_004210"/>
<protein>
    <submittedName>
        <fullName evidence="2">Uncharacterized protein</fullName>
    </submittedName>
</protein>
<dbReference type="EMBL" id="CP011097">
    <property type="protein sequence ID" value="AJZ75704.1"/>
    <property type="molecule type" value="Genomic_DNA"/>
</dbReference>
<dbReference type="STRING" id="1603555.SU86_004210"/>
<evidence type="ECO:0000313" key="2">
    <source>
        <dbReference type="EMBL" id="AJZ75704.1"/>
    </source>
</evidence>
<proteinExistence type="predicted"/>
<sequence>MLELFAIFLILSAAFAEPIPDYDKPYAPIYLDKKVYSWTDKVRITIAAPAWDANEYGIDSIGDDSDHPIKISTPSHSLDRYELTETAPSSGVFSGEITLTGFAHDVDGDGQDDATPRTSGNGPNGGFLEIDRDDGITISFEFADGVVLTKSARVSWNVGNVQFSNPNYFEDDAIVIQVIDPDMNLNPETLDNVELDVSSESDSAGITVIATETDDESGVFEATIMLTQTDDSSGNRLRALPTDNITAIYKDRTLPAPYSIQDELDIIAKSMIDSDLPSDSKIVIDEIYLSDSEGKEVSTPKQNQQVQIITQIQNMQSRTQDFVNIIQVTDKNGVVVSLSWIVGNLNESQQFEISQSWTPKQKDQFTIETFVWQSLDDATPLSATHVQTITVK</sequence>
<accession>A0A3G1B240</accession>
<name>A0A3G1B240_9ARCH</name>
<feature type="region of interest" description="Disordered" evidence="1">
    <location>
        <begin position="104"/>
        <end position="127"/>
    </location>
</feature>